<gene>
    <name evidence="2" type="ORF">RND71_028275</name>
</gene>
<accession>A0AAE1RL74</accession>
<evidence type="ECO:0008006" key="4">
    <source>
        <dbReference type="Google" id="ProtNLM"/>
    </source>
</evidence>
<dbReference type="EMBL" id="JAVYJV010000015">
    <property type="protein sequence ID" value="KAK4352757.1"/>
    <property type="molecule type" value="Genomic_DNA"/>
</dbReference>
<proteinExistence type="predicted"/>
<keyword evidence="3" id="KW-1185">Reference proteome</keyword>
<feature type="region of interest" description="Disordered" evidence="1">
    <location>
        <begin position="80"/>
        <end position="114"/>
    </location>
</feature>
<name>A0AAE1RL74_9SOLA</name>
<feature type="compositionally biased region" description="Basic residues" evidence="1">
    <location>
        <begin position="93"/>
        <end position="106"/>
    </location>
</feature>
<reference evidence="2" key="1">
    <citation type="submission" date="2023-12" db="EMBL/GenBank/DDBJ databases">
        <title>Genome assembly of Anisodus tanguticus.</title>
        <authorList>
            <person name="Wang Y.-J."/>
        </authorList>
    </citation>
    <scope>NUCLEOTIDE SEQUENCE</scope>
    <source>
        <strain evidence="2">KB-2021</strain>
        <tissue evidence="2">Leaf</tissue>
    </source>
</reference>
<evidence type="ECO:0000313" key="3">
    <source>
        <dbReference type="Proteomes" id="UP001291623"/>
    </source>
</evidence>
<sequence length="202" mass="22895">MKTTLFSWVSSYTTNCSNNTSGRLTMFVEIGNYKMEHPTEIYMELSDGSILVQGVDYEWYPKFCSECMTWGHSTGDCNKEQETVHHPQNHAPGPKKKRAKRRKRPPPRQWLPKNVEDGAKALKGKEKKVEEVQDLGVAEFPKLHTTYPLRRTRQTSKTHHIPPIADVGQNGSETEQSCTTTPQDIPAEGLNRAKAPDPPPHK</sequence>
<feature type="region of interest" description="Disordered" evidence="1">
    <location>
        <begin position="146"/>
        <end position="202"/>
    </location>
</feature>
<evidence type="ECO:0000313" key="2">
    <source>
        <dbReference type="EMBL" id="KAK4352757.1"/>
    </source>
</evidence>
<dbReference type="Proteomes" id="UP001291623">
    <property type="component" value="Unassembled WGS sequence"/>
</dbReference>
<dbReference type="AlphaFoldDB" id="A0AAE1RL74"/>
<evidence type="ECO:0000256" key="1">
    <source>
        <dbReference type="SAM" id="MobiDB-lite"/>
    </source>
</evidence>
<feature type="compositionally biased region" description="Basic residues" evidence="1">
    <location>
        <begin position="150"/>
        <end position="160"/>
    </location>
</feature>
<protein>
    <recommendedName>
        <fullName evidence="4">Zinc knuckle CX2CX4HX4C domain-containing protein</fullName>
    </recommendedName>
</protein>
<organism evidence="2 3">
    <name type="scientific">Anisodus tanguticus</name>
    <dbReference type="NCBI Taxonomy" id="243964"/>
    <lineage>
        <taxon>Eukaryota</taxon>
        <taxon>Viridiplantae</taxon>
        <taxon>Streptophyta</taxon>
        <taxon>Embryophyta</taxon>
        <taxon>Tracheophyta</taxon>
        <taxon>Spermatophyta</taxon>
        <taxon>Magnoliopsida</taxon>
        <taxon>eudicotyledons</taxon>
        <taxon>Gunneridae</taxon>
        <taxon>Pentapetalae</taxon>
        <taxon>asterids</taxon>
        <taxon>lamiids</taxon>
        <taxon>Solanales</taxon>
        <taxon>Solanaceae</taxon>
        <taxon>Solanoideae</taxon>
        <taxon>Hyoscyameae</taxon>
        <taxon>Anisodus</taxon>
    </lineage>
</organism>
<comment type="caution">
    <text evidence="2">The sequence shown here is derived from an EMBL/GenBank/DDBJ whole genome shotgun (WGS) entry which is preliminary data.</text>
</comment>
<feature type="compositionally biased region" description="Polar residues" evidence="1">
    <location>
        <begin position="169"/>
        <end position="183"/>
    </location>
</feature>